<gene>
    <name evidence="1" type="ORF">KME60_05670</name>
</gene>
<name>A0A951QKA1_9CYAN</name>
<dbReference type="Proteomes" id="UP000729701">
    <property type="component" value="Unassembled WGS sequence"/>
</dbReference>
<reference evidence="1" key="1">
    <citation type="submission" date="2021-05" db="EMBL/GenBank/DDBJ databases">
        <authorList>
            <person name="Pietrasiak N."/>
            <person name="Ward R."/>
            <person name="Stajich J.E."/>
            <person name="Kurbessoian T."/>
        </authorList>
    </citation>
    <scope>NUCLEOTIDE SEQUENCE</scope>
    <source>
        <strain evidence="1">GSE-NOS-MK-12-04C</strain>
    </source>
</reference>
<organism evidence="1 2">
    <name type="scientific">Cyanomargarita calcarea GSE-NOS-MK-12-04C</name>
    <dbReference type="NCBI Taxonomy" id="2839659"/>
    <lineage>
        <taxon>Bacteria</taxon>
        <taxon>Bacillati</taxon>
        <taxon>Cyanobacteriota</taxon>
        <taxon>Cyanophyceae</taxon>
        <taxon>Nostocales</taxon>
        <taxon>Cyanomargaritaceae</taxon>
        <taxon>Cyanomargarita</taxon>
    </lineage>
</organism>
<sequence length="81" mass="9069">MVVTQLIDLNPTISNYLSEILPEEAQIALPLSGFIFLRNITGVNIYFASSRILLAGDRIKNTKIQQDDSKIIIFFLTVSLV</sequence>
<evidence type="ECO:0000313" key="2">
    <source>
        <dbReference type="Proteomes" id="UP000729701"/>
    </source>
</evidence>
<accession>A0A951QKA1</accession>
<comment type="caution">
    <text evidence="1">The sequence shown here is derived from an EMBL/GenBank/DDBJ whole genome shotgun (WGS) entry which is preliminary data.</text>
</comment>
<reference evidence="1" key="2">
    <citation type="journal article" date="2022" name="Microbiol. Resour. Announc.">
        <title>Metagenome Sequencing to Explore Phylogenomics of Terrestrial Cyanobacteria.</title>
        <authorList>
            <person name="Ward R.D."/>
            <person name="Stajich J.E."/>
            <person name="Johansen J.R."/>
            <person name="Huntemann M."/>
            <person name="Clum A."/>
            <person name="Foster B."/>
            <person name="Foster B."/>
            <person name="Roux S."/>
            <person name="Palaniappan K."/>
            <person name="Varghese N."/>
            <person name="Mukherjee S."/>
            <person name="Reddy T.B.K."/>
            <person name="Daum C."/>
            <person name="Copeland A."/>
            <person name="Chen I.A."/>
            <person name="Ivanova N.N."/>
            <person name="Kyrpides N.C."/>
            <person name="Shapiro N."/>
            <person name="Eloe-Fadrosh E.A."/>
            <person name="Pietrasiak N."/>
        </authorList>
    </citation>
    <scope>NUCLEOTIDE SEQUENCE</scope>
    <source>
        <strain evidence="1">GSE-NOS-MK-12-04C</strain>
    </source>
</reference>
<protein>
    <submittedName>
        <fullName evidence="1">Uncharacterized protein</fullName>
    </submittedName>
</protein>
<dbReference type="AlphaFoldDB" id="A0A951QKA1"/>
<proteinExistence type="predicted"/>
<dbReference type="EMBL" id="JAHHGZ010000005">
    <property type="protein sequence ID" value="MBW4666931.1"/>
    <property type="molecule type" value="Genomic_DNA"/>
</dbReference>
<evidence type="ECO:0000313" key="1">
    <source>
        <dbReference type="EMBL" id="MBW4666931.1"/>
    </source>
</evidence>